<reference evidence="11" key="2">
    <citation type="submission" date="2025-09" db="UniProtKB">
        <authorList>
            <consortium name="Ensembl"/>
        </authorList>
    </citation>
    <scope>IDENTIFICATION</scope>
</reference>
<keyword evidence="6" id="KW-1015">Disulfide bond</keyword>
<dbReference type="FunFam" id="1.20.1070.10:FF:000058">
    <property type="entry name" value="Adhesion G protein-coupled receptor F5"/>
    <property type="match status" value="1"/>
</dbReference>
<feature type="transmembrane region" description="Helical" evidence="8">
    <location>
        <begin position="281"/>
        <end position="302"/>
    </location>
</feature>
<feature type="transmembrane region" description="Helical" evidence="8">
    <location>
        <begin position="363"/>
        <end position="387"/>
    </location>
</feature>
<organism evidence="11 12">
    <name type="scientific">Kryptolebias marmoratus</name>
    <name type="common">Mangrove killifish</name>
    <name type="synonym">Rivulus marmoratus</name>
    <dbReference type="NCBI Taxonomy" id="37003"/>
    <lineage>
        <taxon>Eukaryota</taxon>
        <taxon>Metazoa</taxon>
        <taxon>Chordata</taxon>
        <taxon>Craniata</taxon>
        <taxon>Vertebrata</taxon>
        <taxon>Euteleostomi</taxon>
        <taxon>Actinopterygii</taxon>
        <taxon>Neopterygii</taxon>
        <taxon>Teleostei</taxon>
        <taxon>Neoteleostei</taxon>
        <taxon>Acanthomorphata</taxon>
        <taxon>Ovalentaria</taxon>
        <taxon>Atherinomorphae</taxon>
        <taxon>Cyprinodontiformes</taxon>
        <taxon>Rivulidae</taxon>
        <taxon>Kryptolebias</taxon>
    </lineage>
</organism>
<evidence type="ECO:0000256" key="4">
    <source>
        <dbReference type="ARBA" id="ARBA00022989"/>
    </source>
</evidence>
<keyword evidence="5 8" id="KW-0472">Membrane</keyword>
<dbReference type="AlphaFoldDB" id="A0A3Q3B899"/>
<name>A0A3Q3B899_KRYMA</name>
<dbReference type="PANTHER" id="PTHR45813:SF4">
    <property type="entry name" value="ADHESION G PROTEIN-COUPLED RECEPTOR F5"/>
    <property type="match status" value="1"/>
</dbReference>
<evidence type="ECO:0000256" key="1">
    <source>
        <dbReference type="ARBA" id="ARBA00004141"/>
    </source>
</evidence>
<dbReference type="Gene3D" id="2.60.220.50">
    <property type="match status" value="1"/>
</dbReference>
<dbReference type="GeneTree" id="ENSGT00940000154603"/>
<dbReference type="Gene3D" id="1.20.1070.10">
    <property type="entry name" value="Rhodopsin 7-helix transmembrane proteins"/>
    <property type="match status" value="1"/>
</dbReference>
<evidence type="ECO:0000313" key="12">
    <source>
        <dbReference type="Proteomes" id="UP000264800"/>
    </source>
</evidence>
<dbReference type="GO" id="GO:0007166">
    <property type="term" value="P:cell surface receptor signaling pathway"/>
    <property type="evidence" value="ECO:0007669"/>
    <property type="project" value="InterPro"/>
</dbReference>
<keyword evidence="3 8" id="KW-0812">Transmembrane</keyword>
<dbReference type="SMART" id="SM00303">
    <property type="entry name" value="GPS"/>
    <property type="match status" value="1"/>
</dbReference>
<evidence type="ECO:0008006" key="13">
    <source>
        <dbReference type="Google" id="ProtNLM"/>
    </source>
</evidence>
<evidence type="ECO:0000259" key="10">
    <source>
        <dbReference type="PROSITE" id="PS50261"/>
    </source>
</evidence>
<proteinExistence type="inferred from homology"/>
<dbReference type="GO" id="GO:0016020">
    <property type="term" value="C:membrane"/>
    <property type="evidence" value="ECO:0007669"/>
    <property type="project" value="UniProtKB-SubCell"/>
</dbReference>
<feature type="transmembrane region" description="Helical" evidence="8">
    <location>
        <begin position="247"/>
        <end position="269"/>
    </location>
</feature>
<dbReference type="OMA" id="YTNPIIG"/>
<dbReference type="STRING" id="37003.ENSKMAP00000025858"/>
<dbReference type="PROSITE" id="PS50261">
    <property type="entry name" value="G_PROTEIN_RECEP_F2_4"/>
    <property type="match status" value="1"/>
</dbReference>
<dbReference type="InterPro" id="IPR057244">
    <property type="entry name" value="GAIN_B"/>
</dbReference>
<evidence type="ECO:0000259" key="9">
    <source>
        <dbReference type="PROSITE" id="PS50221"/>
    </source>
</evidence>
<feature type="transmembrane region" description="Helical" evidence="8">
    <location>
        <begin position="459"/>
        <end position="479"/>
    </location>
</feature>
<dbReference type="PANTHER" id="PTHR45813">
    <property type="entry name" value="IG-LIKE DOMAIN-CONTAINING PROTEIN"/>
    <property type="match status" value="1"/>
</dbReference>
<evidence type="ECO:0000256" key="7">
    <source>
        <dbReference type="ARBA" id="ARBA00023180"/>
    </source>
</evidence>
<dbReference type="Pfam" id="PF00002">
    <property type="entry name" value="7tm_2"/>
    <property type="match status" value="1"/>
</dbReference>
<dbReference type="InterPro" id="IPR000832">
    <property type="entry name" value="GPCR_2_secretin-like"/>
</dbReference>
<evidence type="ECO:0000256" key="6">
    <source>
        <dbReference type="ARBA" id="ARBA00023157"/>
    </source>
</evidence>
<dbReference type="PROSITE" id="PS50221">
    <property type="entry name" value="GAIN_B"/>
    <property type="match status" value="1"/>
</dbReference>
<comment type="similarity">
    <text evidence="2">Belongs to the G-protein coupled receptor 2 family. Adhesion G-protein coupled receptor (ADGR) subfamily.</text>
</comment>
<evidence type="ECO:0000256" key="3">
    <source>
        <dbReference type="ARBA" id="ARBA00022692"/>
    </source>
</evidence>
<evidence type="ECO:0000256" key="8">
    <source>
        <dbReference type="SAM" id="Phobius"/>
    </source>
</evidence>
<feature type="transmembrane region" description="Helical" evidence="8">
    <location>
        <begin position="322"/>
        <end position="351"/>
    </location>
</feature>
<dbReference type="InterPro" id="IPR017981">
    <property type="entry name" value="GPCR_2-like_7TM"/>
</dbReference>
<dbReference type="InterPro" id="IPR000203">
    <property type="entry name" value="GPS"/>
</dbReference>
<evidence type="ECO:0000313" key="11">
    <source>
        <dbReference type="Ensembl" id="ENSKMAP00000025858.1"/>
    </source>
</evidence>
<keyword evidence="7" id="KW-0325">Glycoprotein</keyword>
<evidence type="ECO:0000256" key="2">
    <source>
        <dbReference type="ARBA" id="ARBA00007343"/>
    </source>
</evidence>
<dbReference type="GO" id="GO:0004930">
    <property type="term" value="F:G protein-coupled receptor activity"/>
    <property type="evidence" value="ECO:0007669"/>
    <property type="project" value="InterPro"/>
</dbReference>
<dbReference type="InterPro" id="IPR051587">
    <property type="entry name" value="Adhesion_GPCR"/>
</dbReference>
<feature type="transmembrane region" description="Helical" evidence="8">
    <location>
        <begin position="407"/>
        <end position="431"/>
    </location>
</feature>
<dbReference type="InterPro" id="IPR046338">
    <property type="entry name" value="GAIN_dom_sf"/>
</dbReference>
<dbReference type="Ensembl" id="ENSKMAT00000026184.1">
    <property type="protein sequence ID" value="ENSKMAP00000025858.1"/>
    <property type="gene ID" value="ENSKMAG00000019166.1"/>
</dbReference>
<reference evidence="11" key="1">
    <citation type="submission" date="2025-08" db="UniProtKB">
        <authorList>
            <consortium name="Ensembl"/>
        </authorList>
    </citation>
    <scope>IDENTIFICATION</scope>
</reference>
<dbReference type="GO" id="GO:0007189">
    <property type="term" value="P:adenylate cyclase-activating G protein-coupled receptor signaling pathway"/>
    <property type="evidence" value="ECO:0007669"/>
    <property type="project" value="TreeGrafter"/>
</dbReference>
<evidence type="ECO:0000256" key="5">
    <source>
        <dbReference type="ARBA" id="ARBA00023136"/>
    </source>
</evidence>
<dbReference type="Pfam" id="PF01825">
    <property type="entry name" value="GPS"/>
    <property type="match status" value="1"/>
</dbReference>
<accession>A0A3Q3B899</accession>
<sequence>MYWGLCSATTCQDLGVLGSLLYWVYCFLWLCLFSSNILETAGILTSYSAKHSWDTLNKNSNNKGDTSNGEVKSASSSLLNSFEIISTRLIDGSFSIQTPYILLNKTTFTNTFSGNFNSSVKINIPKTNEANISITVITFASMDNVLPARDEANSSFKVINGKVTLIRLQKAIRNILLTFDIVNDSLGNPKCVFWNFALFDGLGGWSSEGCSLLFNESEAVSCNCNHTTSFSILMSSDSPDEPLLNSITYIGVGISMGSLVICLFTEAILWKRIKKNTTSYLRHVSIVNIAVSLLVANIWFFVGAAMSDDEKKIPLLKIPSCIVATFFIHFFYLALFFWMLALALLLLYRLVILFHGGLSERSMLAIGFSLGYGGPLIIATTTIAVTAPSDEYIQEPAVCWLNWNESQALLAFLIPALLIVVINLIIVFLVINKMLTRKVGENAPQVDEKHVLKVITRTLAVLTPFFGLTWILGVGTMLSPKTREIHIAFACSNSVQVIISVYESQLSYNLIFYQFKIIIHRLISKSY</sequence>
<feature type="transmembrane region" description="Helical" evidence="8">
    <location>
        <begin position="20"/>
        <end position="38"/>
    </location>
</feature>
<keyword evidence="12" id="KW-1185">Reference proteome</keyword>
<protein>
    <recommendedName>
        <fullName evidence="13">Adhesion G protein-coupled receptor F7</fullName>
    </recommendedName>
</protein>
<dbReference type="PRINTS" id="PR00249">
    <property type="entry name" value="GPCRSECRETIN"/>
</dbReference>
<comment type="subcellular location">
    <subcellularLocation>
        <location evidence="1">Membrane</location>
        <topology evidence="1">Multi-pass membrane protein</topology>
    </subcellularLocation>
</comment>
<keyword evidence="4 8" id="KW-1133">Transmembrane helix</keyword>
<feature type="domain" description="GAIN-B" evidence="9">
    <location>
        <begin position="92"/>
        <end position="240"/>
    </location>
</feature>
<dbReference type="Proteomes" id="UP000264800">
    <property type="component" value="Unplaced"/>
</dbReference>
<feature type="domain" description="G-protein coupled receptors family 2 profile 2" evidence="10">
    <location>
        <begin position="244"/>
        <end position="472"/>
    </location>
</feature>